<feature type="domain" description="HTH tetR-type" evidence="5">
    <location>
        <begin position="19"/>
        <end position="79"/>
    </location>
</feature>
<gene>
    <name evidence="6" type="ORF">B1H18_05310</name>
</gene>
<dbReference type="Proteomes" id="UP000190539">
    <property type="component" value="Unassembled WGS sequence"/>
</dbReference>
<dbReference type="Gene3D" id="1.10.357.10">
    <property type="entry name" value="Tetracycline Repressor, domain 2"/>
    <property type="match status" value="1"/>
</dbReference>
<name>A0A1V4AE80_9ACTN</name>
<dbReference type="InterPro" id="IPR050109">
    <property type="entry name" value="HTH-type_TetR-like_transc_reg"/>
</dbReference>
<evidence type="ECO:0000259" key="5">
    <source>
        <dbReference type="PROSITE" id="PS50977"/>
    </source>
</evidence>
<dbReference type="PROSITE" id="PS50977">
    <property type="entry name" value="HTH_TETR_2"/>
    <property type="match status" value="1"/>
</dbReference>
<evidence type="ECO:0000256" key="3">
    <source>
        <dbReference type="ARBA" id="ARBA00023163"/>
    </source>
</evidence>
<evidence type="ECO:0000256" key="4">
    <source>
        <dbReference type="PROSITE-ProRule" id="PRU00335"/>
    </source>
</evidence>
<keyword evidence="7" id="KW-1185">Reference proteome</keyword>
<dbReference type="AlphaFoldDB" id="A0A1V4AE80"/>
<evidence type="ECO:0000313" key="7">
    <source>
        <dbReference type="Proteomes" id="UP000190539"/>
    </source>
</evidence>
<organism evidence="6 7">
    <name type="scientific">Streptomyces tsukubensis</name>
    <dbReference type="NCBI Taxonomy" id="83656"/>
    <lineage>
        <taxon>Bacteria</taxon>
        <taxon>Bacillati</taxon>
        <taxon>Actinomycetota</taxon>
        <taxon>Actinomycetes</taxon>
        <taxon>Kitasatosporales</taxon>
        <taxon>Streptomycetaceae</taxon>
        <taxon>Streptomyces</taxon>
    </lineage>
</organism>
<dbReference type="PANTHER" id="PTHR30055">
    <property type="entry name" value="HTH-TYPE TRANSCRIPTIONAL REGULATOR RUTR"/>
    <property type="match status" value="1"/>
</dbReference>
<accession>A0A1V4AE80</accession>
<evidence type="ECO:0000313" key="6">
    <source>
        <dbReference type="EMBL" id="OON81898.1"/>
    </source>
</evidence>
<proteinExistence type="predicted"/>
<dbReference type="InterPro" id="IPR009057">
    <property type="entry name" value="Homeodomain-like_sf"/>
</dbReference>
<protein>
    <recommendedName>
        <fullName evidence="5">HTH tetR-type domain-containing protein</fullName>
    </recommendedName>
</protein>
<sequence length="212" mass="22940">MEPPGRRPYHAPRRTKAAAETREAILGAATRLFVDRGYAKVTVAEVAREAGTAVPTVYASTGGKGAILTLLTEEGLRTTAATETLALVRETGVAREALTAATHGTRLDNESHHRLVRVMVSAAHTDGHAAEALARANHEYREGLAAVTRRLCELDALRSGLTSEVATDILWFYLGHHSWHELVVERGWSWDTTETWLAGQVTAALLPEENGG</sequence>
<dbReference type="STRING" id="83656.B1H18_05310"/>
<comment type="caution">
    <text evidence="6">The sequence shown here is derived from an EMBL/GenBank/DDBJ whole genome shotgun (WGS) entry which is preliminary data.</text>
</comment>
<evidence type="ECO:0000256" key="2">
    <source>
        <dbReference type="ARBA" id="ARBA00023125"/>
    </source>
</evidence>
<dbReference type="SUPFAM" id="SSF46689">
    <property type="entry name" value="Homeodomain-like"/>
    <property type="match status" value="1"/>
</dbReference>
<keyword evidence="2 4" id="KW-0238">DNA-binding</keyword>
<reference evidence="6 7" key="1">
    <citation type="submission" date="2017-02" db="EMBL/GenBank/DDBJ databases">
        <title>Draft Genome Sequence of Streptomyces tsukubaensis F601, a Producer of the immunosuppressant tacrolimus FK506.</title>
        <authorList>
            <person name="Zong G."/>
            <person name="Zhong C."/>
            <person name="Fu J."/>
            <person name="Qin R."/>
            <person name="Cao G."/>
        </authorList>
    </citation>
    <scope>NUCLEOTIDE SEQUENCE [LARGE SCALE GENOMIC DNA]</scope>
    <source>
        <strain evidence="6 7">F601</strain>
    </source>
</reference>
<dbReference type="GO" id="GO:0003700">
    <property type="term" value="F:DNA-binding transcription factor activity"/>
    <property type="evidence" value="ECO:0007669"/>
    <property type="project" value="TreeGrafter"/>
</dbReference>
<dbReference type="PANTHER" id="PTHR30055:SF234">
    <property type="entry name" value="HTH-TYPE TRANSCRIPTIONAL REGULATOR BETI"/>
    <property type="match status" value="1"/>
</dbReference>
<feature type="DNA-binding region" description="H-T-H motif" evidence="4">
    <location>
        <begin position="42"/>
        <end position="61"/>
    </location>
</feature>
<evidence type="ECO:0000256" key="1">
    <source>
        <dbReference type="ARBA" id="ARBA00023015"/>
    </source>
</evidence>
<keyword evidence="1" id="KW-0805">Transcription regulation</keyword>
<keyword evidence="3" id="KW-0804">Transcription</keyword>
<dbReference type="InterPro" id="IPR001647">
    <property type="entry name" value="HTH_TetR"/>
</dbReference>
<dbReference type="PRINTS" id="PR00455">
    <property type="entry name" value="HTHTETR"/>
</dbReference>
<dbReference type="GO" id="GO:0000976">
    <property type="term" value="F:transcription cis-regulatory region binding"/>
    <property type="evidence" value="ECO:0007669"/>
    <property type="project" value="TreeGrafter"/>
</dbReference>
<dbReference type="EMBL" id="MVFC01000003">
    <property type="protein sequence ID" value="OON81898.1"/>
    <property type="molecule type" value="Genomic_DNA"/>
</dbReference>
<dbReference type="Pfam" id="PF00440">
    <property type="entry name" value="TetR_N"/>
    <property type="match status" value="1"/>
</dbReference>